<dbReference type="PANTHER" id="PTHR13123:SF7">
    <property type="entry name" value="LD30288P"/>
    <property type="match status" value="1"/>
</dbReference>
<evidence type="ECO:0000256" key="2">
    <source>
        <dbReference type="ARBA" id="ARBA00004906"/>
    </source>
</evidence>
<dbReference type="GO" id="GO:0005737">
    <property type="term" value="C:cytoplasm"/>
    <property type="evidence" value="ECO:0007669"/>
    <property type="project" value="TreeGrafter"/>
</dbReference>
<evidence type="ECO:0000256" key="5">
    <source>
        <dbReference type="SAM" id="MobiDB-lite"/>
    </source>
</evidence>
<evidence type="ECO:0000313" key="8">
    <source>
        <dbReference type="Proteomes" id="UP001152320"/>
    </source>
</evidence>
<keyword evidence="3" id="KW-0833">Ubl conjugation pathway</keyword>
<dbReference type="SUPFAM" id="SSF81383">
    <property type="entry name" value="F-box domain"/>
    <property type="match status" value="1"/>
</dbReference>
<comment type="caution">
    <text evidence="7">The sequence shown here is derived from an EMBL/GenBank/DDBJ whole genome shotgun (WGS) entry which is preliminary data.</text>
</comment>
<protein>
    <submittedName>
        <fullName evidence="7">F-box only protein 25</fullName>
    </submittedName>
</protein>
<feature type="region of interest" description="Disordered" evidence="5">
    <location>
        <begin position="42"/>
        <end position="62"/>
    </location>
</feature>
<evidence type="ECO:0000256" key="3">
    <source>
        <dbReference type="ARBA" id="ARBA00022786"/>
    </source>
</evidence>
<dbReference type="Pfam" id="PF12937">
    <property type="entry name" value="F-box-like"/>
    <property type="match status" value="1"/>
</dbReference>
<keyword evidence="8" id="KW-1185">Reference proteome</keyword>
<proteinExistence type="predicted"/>
<evidence type="ECO:0000313" key="7">
    <source>
        <dbReference type="EMBL" id="KAJ8033695.1"/>
    </source>
</evidence>
<evidence type="ECO:0000256" key="4">
    <source>
        <dbReference type="ARBA" id="ARBA00023242"/>
    </source>
</evidence>
<dbReference type="InterPro" id="IPR040394">
    <property type="entry name" value="FBX25/32"/>
</dbReference>
<dbReference type="PANTHER" id="PTHR13123">
    <property type="entry name" value="LD30288P"/>
    <property type="match status" value="1"/>
</dbReference>
<gene>
    <name evidence="7" type="ORF">HOLleu_24025</name>
</gene>
<feature type="domain" description="F-box" evidence="6">
    <location>
        <begin position="233"/>
        <end position="279"/>
    </location>
</feature>
<dbReference type="InterPro" id="IPR001810">
    <property type="entry name" value="F-box_dom"/>
</dbReference>
<evidence type="ECO:0000259" key="6">
    <source>
        <dbReference type="Pfam" id="PF12937"/>
    </source>
</evidence>
<dbReference type="AlphaFoldDB" id="A0A9Q1BW29"/>
<dbReference type="EMBL" id="JAIZAY010000011">
    <property type="protein sequence ID" value="KAJ8033695.1"/>
    <property type="molecule type" value="Genomic_DNA"/>
</dbReference>
<organism evidence="7 8">
    <name type="scientific">Holothuria leucospilota</name>
    <name type="common">Black long sea cucumber</name>
    <name type="synonym">Mertensiothuria leucospilota</name>
    <dbReference type="NCBI Taxonomy" id="206669"/>
    <lineage>
        <taxon>Eukaryota</taxon>
        <taxon>Metazoa</taxon>
        <taxon>Echinodermata</taxon>
        <taxon>Eleutherozoa</taxon>
        <taxon>Echinozoa</taxon>
        <taxon>Holothuroidea</taxon>
        <taxon>Aspidochirotacea</taxon>
        <taxon>Aspidochirotida</taxon>
        <taxon>Holothuriidae</taxon>
        <taxon>Holothuria</taxon>
    </lineage>
</organism>
<dbReference type="GO" id="GO:0016567">
    <property type="term" value="P:protein ubiquitination"/>
    <property type="evidence" value="ECO:0007669"/>
    <property type="project" value="TreeGrafter"/>
</dbReference>
<dbReference type="InterPro" id="IPR036047">
    <property type="entry name" value="F-box-like_dom_sf"/>
</dbReference>
<comment type="subcellular location">
    <subcellularLocation>
        <location evidence="1">Nucleus</location>
    </subcellularLocation>
</comment>
<dbReference type="GO" id="GO:0005634">
    <property type="term" value="C:nucleus"/>
    <property type="evidence" value="ECO:0007669"/>
    <property type="project" value="UniProtKB-SubCell"/>
</dbReference>
<accession>A0A9Q1BW29</accession>
<comment type="pathway">
    <text evidence="2">Protein modification; protein ubiquitination.</text>
</comment>
<sequence length="375" mass="43863">MPFIGKDWRSPGGLWVRTSSGWRKVSAIRKNLNRHIKKVARERISKPESREGQHQGDVTFSKDDRDVDNLNVHNISKKEKFTAFNFSAVLLRELLSEDFDNKNTVRGKYLTVGEVLCTLDFCTALSDPKRFHYVCKVVEIIIDNYFVTLSGSAVKYLFCILEEAVDVVEKSHNFIHRILLLLSMTKEKMLANKTIFFGCLALYNCRLHLIELWKKRLQEVELVQRKEDGKLTLEDLPVECQLYLIQCFTDPADVIHISQTNRHFNKVGNDIFVWQKLFLYHFSYGKLETVFKGSIDYDNIDWKAMFRKLMKRYEWKEEYASMLQKCGRCNCIYWQEDGHPCCVDAWKGTGGQQRYQYVQHINLSPKALMSIIGNP</sequence>
<dbReference type="OrthoDB" id="9991467at2759"/>
<evidence type="ECO:0000256" key="1">
    <source>
        <dbReference type="ARBA" id="ARBA00004123"/>
    </source>
</evidence>
<dbReference type="GO" id="GO:0019005">
    <property type="term" value="C:SCF ubiquitin ligase complex"/>
    <property type="evidence" value="ECO:0007669"/>
    <property type="project" value="TreeGrafter"/>
</dbReference>
<keyword evidence="4" id="KW-0539">Nucleus</keyword>
<dbReference type="Gene3D" id="1.20.1280.50">
    <property type="match status" value="1"/>
</dbReference>
<dbReference type="Proteomes" id="UP001152320">
    <property type="component" value="Chromosome 11"/>
</dbReference>
<name>A0A9Q1BW29_HOLLE</name>
<reference evidence="7" key="1">
    <citation type="submission" date="2021-10" db="EMBL/GenBank/DDBJ databases">
        <title>Tropical sea cucumber genome reveals ecological adaptation and Cuvierian tubules defense mechanism.</title>
        <authorList>
            <person name="Chen T."/>
        </authorList>
    </citation>
    <scope>NUCLEOTIDE SEQUENCE</scope>
    <source>
        <strain evidence="7">Nanhai2018</strain>
        <tissue evidence="7">Muscle</tissue>
    </source>
</reference>